<keyword evidence="7" id="KW-1278">Translocase</keyword>
<evidence type="ECO:0000313" key="13">
    <source>
        <dbReference type="EMBL" id="CAA9389742.1"/>
    </source>
</evidence>
<evidence type="ECO:0000256" key="12">
    <source>
        <dbReference type="SAM" id="Phobius"/>
    </source>
</evidence>
<keyword evidence="4" id="KW-1003">Cell membrane</keyword>
<keyword evidence="9 11" id="KW-0520">NAD</keyword>
<evidence type="ECO:0000256" key="11">
    <source>
        <dbReference type="RuleBase" id="RU003639"/>
    </source>
</evidence>
<dbReference type="Pfam" id="PF00507">
    <property type="entry name" value="Oxidored_q4"/>
    <property type="match status" value="1"/>
</dbReference>
<organism evidence="13">
    <name type="scientific">uncultured Pyrinomonadaceae bacterium</name>
    <dbReference type="NCBI Taxonomy" id="2283094"/>
    <lineage>
        <taxon>Bacteria</taxon>
        <taxon>Pseudomonadati</taxon>
        <taxon>Acidobacteriota</taxon>
        <taxon>Blastocatellia</taxon>
        <taxon>Blastocatellales</taxon>
        <taxon>Pyrinomonadaceae</taxon>
        <taxon>environmental samples</taxon>
    </lineage>
</organism>
<dbReference type="Gene3D" id="1.20.58.1610">
    <property type="entry name" value="NADH:ubiquinone/plastoquinone oxidoreductase, chain 3"/>
    <property type="match status" value="1"/>
</dbReference>
<evidence type="ECO:0000256" key="7">
    <source>
        <dbReference type="ARBA" id="ARBA00022967"/>
    </source>
</evidence>
<keyword evidence="5 11" id="KW-0812">Transmembrane</keyword>
<comment type="subcellular location">
    <subcellularLocation>
        <location evidence="11">Cell membrane</location>
        <topology evidence="11">Multi-pass membrane protein</topology>
    </subcellularLocation>
    <subcellularLocation>
        <location evidence="1">Membrane</location>
    </subcellularLocation>
</comment>
<accession>A0A6J4NP18</accession>
<dbReference type="GO" id="GO:0008137">
    <property type="term" value="F:NADH dehydrogenase (ubiquinone) activity"/>
    <property type="evidence" value="ECO:0007669"/>
    <property type="project" value="InterPro"/>
</dbReference>
<evidence type="ECO:0000256" key="9">
    <source>
        <dbReference type="ARBA" id="ARBA00023027"/>
    </source>
</evidence>
<dbReference type="GO" id="GO:0005886">
    <property type="term" value="C:plasma membrane"/>
    <property type="evidence" value="ECO:0007669"/>
    <property type="project" value="UniProtKB-SubCell"/>
</dbReference>
<reference evidence="13" key="1">
    <citation type="submission" date="2020-02" db="EMBL/GenBank/DDBJ databases">
        <authorList>
            <person name="Meier V. D."/>
        </authorList>
    </citation>
    <scope>NUCLEOTIDE SEQUENCE</scope>
    <source>
        <strain evidence="13">AVDCRST_MAG74</strain>
    </source>
</reference>
<comment type="similarity">
    <text evidence="2 11">Belongs to the complex I subunit 3 family.</text>
</comment>
<comment type="function">
    <text evidence="11">NDH-1 shuttles electrons from NADH, via FMN and iron-sulfur (Fe-S) centers, to quinones in the respiratory chain.</text>
</comment>
<evidence type="ECO:0000256" key="3">
    <source>
        <dbReference type="ARBA" id="ARBA00022448"/>
    </source>
</evidence>
<dbReference type="PANTHER" id="PTHR11058">
    <property type="entry name" value="NADH-UBIQUINONE OXIDOREDUCTASE CHAIN 3"/>
    <property type="match status" value="1"/>
</dbReference>
<name>A0A6J4NP18_9BACT</name>
<sequence length="148" mass="16481">MFLVAIGFAASQILVTQLIGPRKRTATKLMPYECGKDPVGSARDRFSIKFYTVAVIFLLFDIEVLFMIPFAVAFKTLLAEERISGVAFGTIALLEILVFIATLIVGYIYVWKKGTFDWGVQARAEARAEAKDLISKKQQRVATLKRAA</sequence>
<evidence type="ECO:0000256" key="1">
    <source>
        <dbReference type="ARBA" id="ARBA00004370"/>
    </source>
</evidence>
<feature type="transmembrane region" description="Helical" evidence="12">
    <location>
        <begin position="86"/>
        <end position="110"/>
    </location>
</feature>
<proteinExistence type="inferred from homology"/>
<evidence type="ECO:0000256" key="8">
    <source>
        <dbReference type="ARBA" id="ARBA00022989"/>
    </source>
</evidence>
<dbReference type="InterPro" id="IPR000440">
    <property type="entry name" value="NADH_UbQ/plastoQ_OxRdtase_su3"/>
</dbReference>
<evidence type="ECO:0000256" key="10">
    <source>
        <dbReference type="ARBA" id="ARBA00023136"/>
    </source>
</evidence>
<dbReference type="GO" id="GO:0048038">
    <property type="term" value="F:quinone binding"/>
    <property type="evidence" value="ECO:0007669"/>
    <property type="project" value="UniProtKB-KW"/>
</dbReference>
<keyword evidence="3" id="KW-0813">Transport</keyword>
<evidence type="ECO:0000256" key="2">
    <source>
        <dbReference type="ARBA" id="ARBA00008472"/>
    </source>
</evidence>
<evidence type="ECO:0000256" key="5">
    <source>
        <dbReference type="ARBA" id="ARBA00022692"/>
    </source>
</evidence>
<dbReference type="GO" id="GO:0016491">
    <property type="term" value="F:oxidoreductase activity"/>
    <property type="evidence" value="ECO:0007669"/>
    <property type="project" value="UniProtKB-KW"/>
</dbReference>
<keyword evidence="10 12" id="KW-0472">Membrane</keyword>
<dbReference type="GO" id="GO:0030964">
    <property type="term" value="C:NADH dehydrogenase complex"/>
    <property type="evidence" value="ECO:0007669"/>
    <property type="project" value="TreeGrafter"/>
</dbReference>
<gene>
    <name evidence="13" type="ORF">AVDCRST_MAG74-920</name>
</gene>
<dbReference type="PANTHER" id="PTHR11058:SF22">
    <property type="entry name" value="NADH-QUINONE OXIDOREDUCTASE SUBUNIT A"/>
    <property type="match status" value="1"/>
</dbReference>
<dbReference type="InterPro" id="IPR038430">
    <property type="entry name" value="NDAH_ubi_oxred_su3_sf"/>
</dbReference>
<dbReference type="EMBL" id="CADCUR010000074">
    <property type="protein sequence ID" value="CAA9389742.1"/>
    <property type="molecule type" value="Genomic_DNA"/>
</dbReference>
<evidence type="ECO:0000256" key="4">
    <source>
        <dbReference type="ARBA" id="ARBA00022475"/>
    </source>
</evidence>
<dbReference type="EC" id="7.1.1.-" evidence="11"/>
<dbReference type="AlphaFoldDB" id="A0A6J4NP18"/>
<keyword evidence="13" id="KW-0560">Oxidoreductase</keyword>
<feature type="transmembrane region" description="Helical" evidence="12">
    <location>
        <begin position="50"/>
        <end position="74"/>
    </location>
</feature>
<keyword evidence="6 11" id="KW-0874">Quinone</keyword>
<evidence type="ECO:0000256" key="6">
    <source>
        <dbReference type="ARBA" id="ARBA00022719"/>
    </source>
</evidence>
<keyword evidence="8 12" id="KW-1133">Transmembrane helix</keyword>
<comment type="catalytic activity">
    <reaction evidence="11">
        <text>a quinone + NADH + 5 H(+)(in) = a quinol + NAD(+) + 4 H(+)(out)</text>
        <dbReference type="Rhea" id="RHEA:57888"/>
        <dbReference type="ChEBI" id="CHEBI:15378"/>
        <dbReference type="ChEBI" id="CHEBI:24646"/>
        <dbReference type="ChEBI" id="CHEBI:57540"/>
        <dbReference type="ChEBI" id="CHEBI:57945"/>
        <dbReference type="ChEBI" id="CHEBI:132124"/>
    </reaction>
</comment>
<keyword evidence="13" id="KW-0830">Ubiquinone</keyword>
<protein>
    <recommendedName>
        <fullName evidence="11">NADH-quinone oxidoreductase subunit</fullName>
        <ecNumber evidence="11">7.1.1.-</ecNumber>
    </recommendedName>
</protein>